<dbReference type="CDD" id="cd11608">
    <property type="entry name" value="eIF2D_C"/>
    <property type="match status" value="1"/>
</dbReference>
<evidence type="ECO:0008006" key="7">
    <source>
        <dbReference type="Google" id="ProtNLM"/>
    </source>
</evidence>
<dbReference type="InterPro" id="IPR036885">
    <property type="entry name" value="SWIB_MDM2_dom_sf"/>
</dbReference>
<dbReference type="Pfam" id="PF01253">
    <property type="entry name" value="SUI1"/>
    <property type="match status" value="1"/>
</dbReference>
<dbReference type="InterPro" id="IPR039759">
    <property type="entry name" value="eIF2D_SUI1"/>
</dbReference>
<dbReference type="AlphaFoldDB" id="A0A2G5B0X5"/>
<dbReference type="InterPro" id="IPR048248">
    <property type="entry name" value="PUA_eIF2d-like"/>
</dbReference>
<evidence type="ECO:0000259" key="4">
    <source>
        <dbReference type="PROSITE" id="PS51925"/>
    </source>
</evidence>
<dbReference type="Gene3D" id="1.10.245.10">
    <property type="entry name" value="SWIB/MDM2 domain"/>
    <property type="match status" value="1"/>
</dbReference>
<accession>A0A2G5B0X5</accession>
<dbReference type="SUPFAM" id="SSF88697">
    <property type="entry name" value="PUA domain-like"/>
    <property type="match status" value="1"/>
</dbReference>
<evidence type="ECO:0000259" key="3">
    <source>
        <dbReference type="PROSITE" id="PS50296"/>
    </source>
</evidence>
<feature type="compositionally biased region" description="Basic and acidic residues" evidence="2">
    <location>
        <begin position="378"/>
        <end position="388"/>
    </location>
</feature>
<evidence type="ECO:0000313" key="5">
    <source>
        <dbReference type="EMBL" id="PIA12675.1"/>
    </source>
</evidence>
<name>A0A2G5B0X5_COERN</name>
<keyword evidence="6" id="KW-1185">Reference proteome</keyword>
<dbReference type="PROSITE" id="PS50890">
    <property type="entry name" value="PUA"/>
    <property type="match status" value="1"/>
</dbReference>
<evidence type="ECO:0000313" key="6">
    <source>
        <dbReference type="Proteomes" id="UP000242474"/>
    </source>
</evidence>
<feature type="region of interest" description="Disordered" evidence="2">
    <location>
        <begin position="1"/>
        <end position="20"/>
    </location>
</feature>
<comment type="similarity">
    <text evidence="1">Belongs to the eIF2D family.</text>
</comment>
<dbReference type="InterPro" id="IPR039757">
    <property type="entry name" value="EIF2D"/>
</dbReference>
<reference evidence="5 6" key="1">
    <citation type="journal article" date="2015" name="Genome Biol. Evol.">
        <title>Phylogenomic analyses indicate that early fungi evolved digesting cell walls of algal ancestors of land plants.</title>
        <authorList>
            <person name="Chang Y."/>
            <person name="Wang S."/>
            <person name="Sekimoto S."/>
            <person name="Aerts A.L."/>
            <person name="Choi C."/>
            <person name="Clum A."/>
            <person name="LaButti K.M."/>
            <person name="Lindquist E.A."/>
            <person name="Yee Ngan C."/>
            <person name="Ohm R.A."/>
            <person name="Salamov A.A."/>
            <person name="Grigoriev I.V."/>
            <person name="Spatafora J.W."/>
            <person name="Berbee M.L."/>
        </authorList>
    </citation>
    <scope>NUCLEOTIDE SEQUENCE [LARGE SCALE GENOMIC DNA]</scope>
    <source>
        <strain evidence="5 6">NRRL 1564</strain>
    </source>
</reference>
<dbReference type="OrthoDB" id="199771at2759"/>
<organism evidence="5 6">
    <name type="scientific">Coemansia reversa (strain ATCC 12441 / NRRL 1564)</name>
    <dbReference type="NCBI Taxonomy" id="763665"/>
    <lineage>
        <taxon>Eukaryota</taxon>
        <taxon>Fungi</taxon>
        <taxon>Fungi incertae sedis</taxon>
        <taxon>Zoopagomycota</taxon>
        <taxon>Kickxellomycotina</taxon>
        <taxon>Kickxellomycetes</taxon>
        <taxon>Kickxellales</taxon>
        <taxon>Kickxellaceae</taxon>
        <taxon>Coemansia</taxon>
    </lineage>
</organism>
<dbReference type="InterPro" id="IPR015947">
    <property type="entry name" value="PUA-like_sf"/>
</dbReference>
<evidence type="ECO:0000256" key="2">
    <source>
        <dbReference type="SAM" id="MobiDB-lite"/>
    </source>
</evidence>
<feature type="region of interest" description="Disordered" evidence="2">
    <location>
        <begin position="378"/>
        <end position="399"/>
    </location>
</feature>
<gene>
    <name evidence="5" type="ORF">COEREDRAFT_78698</name>
</gene>
<feature type="region of interest" description="Disordered" evidence="2">
    <location>
        <begin position="216"/>
        <end position="262"/>
    </location>
</feature>
<dbReference type="EMBL" id="KZ303592">
    <property type="protein sequence ID" value="PIA12675.1"/>
    <property type="molecule type" value="Genomic_DNA"/>
</dbReference>
<dbReference type="InterPro" id="IPR036877">
    <property type="entry name" value="SUI1_dom_sf"/>
</dbReference>
<dbReference type="GO" id="GO:0003743">
    <property type="term" value="F:translation initiation factor activity"/>
    <property type="evidence" value="ECO:0007669"/>
    <property type="project" value="InterPro"/>
</dbReference>
<proteinExistence type="inferred from homology"/>
<dbReference type="InterPro" id="IPR001950">
    <property type="entry name" value="SUI1"/>
</dbReference>
<dbReference type="InterPro" id="IPR057429">
    <property type="entry name" value="WH_eIF2D"/>
</dbReference>
<feature type="compositionally biased region" description="Polar residues" evidence="2">
    <location>
        <begin position="246"/>
        <end position="255"/>
    </location>
</feature>
<dbReference type="Gene3D" id="3.10.400.20">
    <property type="match status" value="1"/>
</dbReference>
<dbReference type="CDD" id="cd21156">
    <property type="entry name" value="PUA_eIF2d-like"/>
    <property type="match status" value="1"/>
</dbReference>
<dbReference type="PROSITE" id="PS50296">
    <property type="entry name" value="SUI1"/>
    <property type="match status" value="1"/>
</dbReference>
<feature type="compositionally biased region" description="Low complexity" evidence="2">
    <location>
        <begin position="227"/>
        <end position="245"/>
    </location>
</feature>
<dbReference type="Pfam" id="PF25304">
    <property type="entry name" value="WHD_eIF2D"/>
    <property type="match status" value="1"/>
</dbReference>
<sequence length="615" mass="66818">MFKKPFQTKPQSSLKHSSCRRLAQESREKFPLAWKLVEQSSGLRNKEASEVLSSAVVIAPDETPMPGKLQTAKFISHIGDKGEILYNDLGEPLWVKAEISGSSGVTLLPTVYTQWQFPGILPVIWTSALAVERLIGGADLMTPGLIVPEGGLPDLKKGELVAVCCPGNLAAHAIGTLAVDTKDIHRDSGAKGKAVLIAHTYRDHLWGSGSKAELPEIGSSRSTLPASNTASMGEGSSSSSTFSDSVNDGTTNPDTLNKGVGKDNFTSNILPAEMDSLLMTALKQVMSTVLDKRHATDLLPINASTLYSGYLVSNGPQGLEIDVKRSSYKKLAKFLKAAEKHGLVKLKDIRGETHVKELNWGHADLAQYQPYKVCQETKSKPQAKERASKQQQYGADGNGDNMGKIRVAELFRPSHALAPLFEDAGAQSESGFFTRQQARGVLEAYIKERGLVDANNPRMVKLDHRLCDGLLSKDEYAKLSTLPRDKLQARLQEKMTLYTQLLVPGRPPAVKIGRSPVVDVICEKKMGNKVITRIVGLETYAIDPTAIAKELRIKCASSTTTDPVPGKKECYAVIVQGHQVNTVSKLLERHGLPLELLQIMDKSGKAKTKKLAAGR</sequence>
<dbReference type="PROSITE" id="PS51925">
    <property type="entry name" value="SWIB_MDM2"/>
    <property type="match status" value="1"/>
</dbReference>
<dbReference type="PANTHER" id="PTHR12217">
    <property type="entry name" value="EUKARYOTIC TRANSLATION INITIATION FACTOR 2D"/>
    <property type="match status" value="1"/>
</dbReference>
<dbReference type="InterPro" id="IPR003121">
    <property type="entry name" value="SWIB_MDM2_domain"/>
</dbReference>
<evidence type="ECO:0000256" key="1">
    <source>
        <dbReference type="ARBA" id="ARBA00010359"/>
    </source>
</evidence>
<dbReference type="Gene3D" id="3.30.780.10">
    <property type="entry name" value="SUI1-like domain"/>
    <property type="match status" value="1"/>
</dbReference>
<feature type="domain" description="DM2" evidence="4">
    <location>
        <begin position="409"/>
        <end position="494"/>
    </location>
</feature>
<feature type="domain" description="SUI1" evidence="3">
    <location>
        <begin position="518"/>
        <end position="591"/>
    </location>
</feature>
<dbReference type="PANTHER" id="PTHR12217:SF4">
    <property type="entry name" value="EUKARYOTIC TRANSLATION INITIATION FACTOR 2D"/>
    <property type="match status" value="1"/>
</dbReference>
<dbReference type="Pfam" id="PF26291">
    <property type="entry name" value="SWIB_eIF2D"/>
    <property type="match status" value="1"/>
</dbReference>
<dbReference type="SUPFAM" id="SSF47592">
    <property type="entry name" value="SWIB/MDM2 domain"/>
    <property type="match status" value="1"/>
</dbReference>
<dbReference type="InterPro" id="IPR058886">
    <property type="entry name" value="SWIB_eIF2D"/>
</dbReference>
<dbReference type="InterPro" id="IPR041366">
    <property type="entry name" value="Pre-PUA"/>
</dbReference>
<dbReference type="STRING" id="763665.A0A2G5B0X5"/>
<dbReference type="GO" id="GO:0001731">
    <property type="term" value="P:formation of translation preinitiation complex"/>
    <property type="evidence" value="ECO:0007669"/>
    <property type="project" value="InterPro"/>
</dbReference>
<dbReference type="Pfam" id="PF17832">
    <property type="entry name" value="Pre-PUA"/>
    <property type="match status" value="1"/>
</dbReference>
<dbReference type="Pfam" id="PF26292">
    <property type="entry name" value="PUA_elF2D"/>
    <property type="match status" value="1"/>
</dbReference>
<dbReference type="SUPFAM" id="SSF55159">
    <property type="entry name" value="eIF1-like"/>
    <property type="match status" value="1"/>
</dbReference>
<protein>
    <recommendedName>
        <fullName evidence="7">Eukaryotic translation initiation factor SUI1 family protein</fullName>
    </recommendedName>
</protein>
<dbReference type="Proteomes" id="UP000242474">
    <property type="component" value="Unassembled WGS sequence"/>
</dbReference>